<protein>
    <submittedName>
        <fullName evidence="2">Uncharacterized protein</fullName>
    </submittedName>
</protein>
<dbReference type="EMBL" id="VXIV02003362">
    <property type="protein sequence ID" value="KAF6017778.1"/>
    <property type="molecule type" value="Genomic_DNA"/>
</dbReference>
<sequence>MTGVQELLAAVTNDHSEMQYISFEGIPINRKIAYMAEMLSNNREFAMSHGGVIDTDDVMGKKKSRRLNEGIHEKMVANKNKESKARAEARRKQLEDRKLMNPELSRSSSAMRTNSALGMTSSVGSLASIPTSPKVGTSYHPQ</sequence>
<feature type="compositionally biased region" description="Polar residues" evidence="1">
    <location>
        <begin position="104"/>
        <end position="142"/>
    </location>
</feature>
<evidence type="ECO:0000313" key="2">
    <source>
        <dbReference type="EMBL" id="KAF6017778.1"/>
    </source>
</evidence>
<accession>A0A7J7IX21</accession>
<evidence type="ECO:0000256" key="1">
    <source>
        <dbReference type="SAM" id="MobiDB-lite"/>
    </source>
</evidence>
<keyword evidence="3" id="KW-1185">Reference proteome</keyword>
<dbReference type="Proteomes" id="UP000593567">
    <property type="component" value="Unassembled WGS sequence"/>
</dbReference>
<feature type="region of interest" description="Disordered" evidence="1">
    <location>
        <begin position="75"/>
        <end position="142"/>
    </location>
</feature>
<gene>
    <name evidence="2" type="ORF">EB796_023918</name>
</gene>
<name>A0A7J7IX21_BUGNE</name>
<proteinExistence type="predicted"/>
<reference evidence="2" key="1">
    <citation type="submission" date="2020-06" db="EMBL/GenBank/DDBJ databases">
        <title>Draft genome of Bugula neritina, a colonial animal packing powerful symbionts and potential medicines.</title>
        <authorList>
            <person name="Rayko M."/>
        </authorList>
    </citation>
    <scope>NUCLEOTIDE SEQUENCE [LARGE SCALE GENOMIC DNA]</scope>
    <source>
        <strain evidence="2">Kwan_BN1</strain>
    </source>
</reference>
<organism evidence="2 3">
    <name type="scientific">Bugula neritina</name>
    <name type="common">Brown bryozoan</name>
    <name type="synonym">Sertularia neritina</name>
    <dbReference type="NCBI Taxonomy" id="10212"/>
    <lineage>
        <taxon>Eukaryota</taxon>
        <taxon>Metazoa</taxon>
        <taxon>Spiralia</taxon>
        <taxon>Lophotrochozoa</taxon>
        <taxon>Bryozoa</taxon>
        <taxon>Gymnolaemata</taxon>
        <taxon>Cheilostomatida</taxon>
        <taxon>Flustrina</taxon>
        <taxon>Buguloidea</taxon>
        <taxon>Bugulidae</taxon>
        <taxon>Bugula</taxon>
    </lineage>
</organism>
<dbReference type="AlphaFoldDB" id="A0A7J7IX21"/>
<evidence type="ECO:0000313" key="3">
    <source>
        <dbReference type="Proteomes" id="UP000593567"/>
    </source>
</evidence>
<dbReference type="OrthoDB" id="120976at2759"/>
<comment type="caution">
    <text evidence="2">The sequence shown here is derived from an EMBL/GenBank/DDBJ whole genome shotgun (WGS) entry which is preliminary data.</text>
</comment>
<feature type="compositionally biased region" description="Basic and acidic residues" evidence="1">
    <location>
        <begin position="75"/>
        <end position="100"/>
    </location>
</feature>